<dbReference type="SUPFAM" id="SSF54637">
    <property type="entry name" value="Thioesterase/thiol ester dehydrase-isomerase"/>
    <property type="match status" value="1"/>
</dbReference>
<dbReference type="PANTHER" id="PTHR28152">
    <property type="entry name" value="HYDROXYACYL-THIOESTER DEHYDRATASE TYPE 2, MITOCHONDRIAL"/>
    <property type="match status" value="1"/>
</dbReference>
<comment type="caution">
    <text evidence="1">The sequence shown here is derived from an EMBL/GenBank/DDBJ whole genome shotgun (WGS) entry which is preliminary data.</text>
</comment>
<dbReference type="EMBL" id="JAWCUI010000079">
    <property type="protein sequence ID" value="KAL1889127.1"/>
    <property type="molecule type" value="Genomic_DNA"/>
</dbReference>
<name>A0ABR3YLR7_9PEZI</name>
<evidence type="ECO:0000313" key="2">
    <source>
        <dbReference type="Proteomes" id="UP001583186"/>
    </source>
</evidence>
<dbReference type="Gene3D" id="3.10.129.10">
    <property type="entry name" value="Hotdog Thioesterase"/>
    <property type="match status" value="1"/>
</dbReference>
<dbReference type="InterPro" id="IPR052741">
    <property type="entry name" value="Mitochondrial_HTD2"/>
</dbReference>
<protein>
    <recommendedName>
        <fullName evidence="3">Mesaconyl-C4 CoA hydratase</fullName>
    </recommendedName>
</protein>
<keyword evidence="2" id="KW-1185">Reference proteome</keyword>
<organism evidence="1 2">
    <name type="scientific">Sporothrix stenoceras</name>
    <dbReference type="NCBI Taxonomy" id="5173"/>
    <lineage>
        <taxon>Eukaryota</taxon>
        <taxon>Fungi</taxon>
        <taxon>Dikarya</taxon>
        <taxon>Ascomycota</taxon>
        <taxon>Pezizomycotina</taxon>
        <taxon>Sordariomycetes</taxon>
        <taxon>Sordariomycetidae</taxon>
        <taxon>Ophiostomatales</taxon>
        <taxon>Ophiostomataceae</taxon>
        <taxon>Sporothrix</taxon>
    </lineage>
</organism>
<dbReference type="Proteomes" id="UP001583186">
    <property type="component" value="Unassembled WGS sequence"/>
</dbReference>
<sequence length="359" mass="39721">MNAATRIRPQTLRVCRAGSAQSLAARSFTTSTPLRNGAEESKRIAAQAADQLLADHSDRTVVRKQLIDANQLAKLAFTLGRPTVSGVEVTDDTVLPEGTPVPAGYHLVYFTPGGVESQLGPDGTDRTYNAPAPFSNRMWAGGQMKWDLPESDKSGLLVGDIAEEHTRLLSAKPKVSSTTGKPMVLVEVEKQLFSPRGLVLVDRRSWIFRPPTEVSDEKKLPAFQHFNEPSTQEDMTDKAGTVRRFVWSPVALFRFSALTFNGHKIHYNEHWTHTRESHKGLVVHGPLNLINMLNFWQDAHGTALNQSPRSIRYRAVNPIYAGEEYLARTIGKVGGEDGQPIWKLGMVKNGKDCMLADVQ</sequence>
<evidence type="ECO:0000313" key="1">
    <source>
        <dbReference type="EMBL" id="KAL1889127.1"/>
    </source>
</evidence>
<reference evidence="1 2" key="1">
    <citation type="journal article" date="2024" name="IMA Fungus">
        <title>IMA Genome - F19 : A genome assembly and annotation guide to empower mycologists, including annotated draft genome sequences of Ceratocystis pirilliformis, Diaporthe australafricana, Fusarium ophioides, Paecilomyces lecythidis, and Sporothrix stenoceras.</title>
        <authorList>
            <person name="Aylward J."/>
            <person name="Wilson A.M."/>
            <person name="Visagie C.M."/>
            <person name="Spraker J."/>
            <person name="Barnes I."/>
            <person name="Buitendag C."/>
            <person name="Ceriani C."/>
            <person name="Del Mar Angel L."/>
            <person name="du Plessis D."/>
            <person name="Fuchs T."/>
            <person name="Gasser K."/>
            <person name="Kramer D."/>
            <person name="Li W."/>
            <person name="Munsamy K."/>
            <person name="Piso A."/>
            <person name="Price J.L."/>
            <person name="Sonnekus B."/>
            <person name="Thomas C."/>
            <person name="van der Nest A."/>
            <person name="van Dijk A."/>
            <person name="van Heerden A."/>
            <person name="van Vuuren N."/>
            <person name="Yilmaz N."/>
            <person name="Duong T.A."/>
            <person name="van der Merwe N.A."/>
            <person name="Wingfield M.J."/>
            <person name="Wingfield B.D."/>
        </authorList>
    </citation>
    <scope>NUCLEOTIDE SEQUENCE [LARGE SCALE GENOMIC DNA]</scope>
    <source>
        <strain evidence="1 2">CMW 5346</strain>
    </source>
</reference>
<proteinExistence type="predicted"/>
<dbReference type="PANTHER" id="PTHR28152:SF2">
    <property type="entry name" value="N-TERMINAL OF MAOC-LIKE DEHYDRATASE DOMAIN-CONTAINING PROTEIN"/>
    <property type="match status" value="1"/>
</dbReference>
<accession>A0ABR3YLR7</accession>
<evidence type="ECO:0008006" key="3">
    <source>
        <dbReference type="Google" id="ProtNLM"/>
    </source>
</evidence>
<dbReference type="InterPro" id="IPR029069">
    <property type="entry name" value="HotDog_dom_sf"/>
</dbReference>
<gene>
    <name evidence="1" type="ORF">Sste5346_009073</name>
</gene>